<dbReference type="Proteomes" id="UP001221757">
    <property type="component" value="Unassembled WGS sequence"/>
</dbReference>
<gene>
    <name evidence="2" type="ORF">B0H17DRAFT_1097342</name>
</gene>
<accession>A0AAD7CSR0</accession>
<protein>
    <submittedName>
        <fullName evidence="2">Uncharacterized protein</fullName>
    </submittedName>
</protein>
<comment type="caution">
    <text evidence="2">The sequence shown here is derived from an EMBL/GenBank/DDBJ whole genome shotgun (WGS) entry which is preliminary data.</text>
</comment>
<proteinExistence type="predicted"/>
<keyword evidence="3" id="KW-1185">Reference proteome</keyword>
<dbReference type="AlphaFoldDB" id="A0AAD7CSR0"/>
<feature type="region of interest" description="Disordered" evidence="1">
    <location>
        <begin position="23"/>
        <end position="97"/>
    </location>
</feature>
<name>A0AAD7CSR0_MYCRO</name>
<dbReference type="EMBL" id="JARKIE010000283">
    <property type="protein sequence ID" value="KAJ7658082.1"/>
    <property type="molecule type" value="Genomic_DNA"/>
</dbReference>
<feature type="region of interest" description="Disordered" evidence="1">
    <location>
        <begin position="124"/>
        <end position="144"/>
    </location>
</feature>
<feature type="compositionally biased region" description="Pro residues" evidence="1">
    <location>
        <begin position="76"/>
        <end position="85"/>
    </location>
</feature>
<feature type="compositionally biased region" description="Low complexity" evidence="1">
    <location>
        <begin position="86"/>
        <end position="95"/>
    </location>
</feature>
<evidence type="ECO:0000313" key="2">
    <source>
        <dbReference type="EMBL" id="KAJ7658082.1"/>
    </source>
</evidence>
<sequence>MTPVKPPSYSCFSDPASNLEGLDCSEHLRAPRGQGAQAGTHLDTQNLHVEPAQDVVRKAQRAGPFRWPRRRTQRPPRSPPAPPSRCAPSPSSVPSDVRRRVVLARGGTFSVLLCAAGRAHVAPPTWTPPGGRLTRSSPPSSPSPGHLLEALEMQGARWGGPCMRRRRGHGALPEGVAHRGVAGASASFVLLDSGGLAGFPALLLLLLCAEWRVEERARLATTLSLPYSRT</sequence>
<organism evidence="2 3">
    <name type="scientific">Mycena rosella</name>
    <name type="common">Pink bonnet</name>
    <name type="synonym">Agaricus rosellus</name>
    <dbReference type="NCBI Taxonomy" id="1033263"/>
    <lineage>
        <taxon>Eukaryota</taxon>
        <taxon>Fungi</taxon>
        <taxon>Dikarya</taxon>
        <taxon>Basidiomycota</taxon>
        <taxon>Agaricomycotina</taxon>
        <taxon>Agaricomycetes</taxon>
        <taxon>Agaricomycetidae</taxon>
        <taxon>Agaricales</taxon>
        <taxon>Marasmiineae</taxon>
        <taxon>Mycenaceae</taxon>
        <taxon>Mycena</taxon>
    </lineage>
</organism>
<reference evidence="2" key="1">
    <citation type="submission" date="2023-03" db="EMBL/GenBank/DDBJ databases">
        <title>Massive genome expansion in bonnet fungi (Mycena s.s.) driven by repeated elements and novel gene families across ecological guilds.</title>
        <authorList>
            <consortium name="Lawrence Berkeley National Laboratory"/>
            <person name="Harder C.B."/>
            <person name="Miyauchi S."/>
            <person name="Viragh M."/>
            <person name="Kuo A."/>
            <person name="Thoen E."/>
            <person name="Andreopoulos B."/>
            <person name="Lu D."/>
            <person name="Skrede I."/>
            <person name="Drula E."/>
            <person name="Henrissat B."/>
            <person name="Morin E."/>
            <person name="Kohler A."/>
            <person name="Barry K."/>
            <person name="LaButti K."/>
            <person name="Morin E."/>
            <person name="Salamov A."/>
            <person name="Lipzen A."/>
            <person name="Mereny Z."/>
            <person name="Hegedus B."/>
            <person name="Baldrian P."/>
            <person name="Stursova M."/>
            <person name="Weitz H."/>
            <person name="Taylor A."/>
            <person name="Grigoriev I.V."/>
            <person name="Nagy L.G."/>
            <person name="Martin F."/>
            <person name="Kauserud H."/>
        </authorList>
    </citation>
    <scope>NUCLEOTIDE SEQUENCE</scope>
    <source>
        <strain evidence="2">CBHHK067</strain>
    </source>
</reference>
<evidence type="ECO:0000256" key="1">
    <source>
        <dbReference type="SAM" id="MobiDB-lite"/>
    </source>
</evidence>
<evidence type="ECO:0000313" key="3">
    <source>
        <dbReference type="Proteomes" id="UP001221757"/>
    </source>
</evidence>